<organism evidence="1 2">
    <name type="scientific">Puniceicoccus vermicola</name>
    <dbReference type="NCBI Taxonomy" id="388746"/>
    <lineage>
        <taxon>Bacteria</taxon>
        <taxon>Pseudomonadati</taxon>
        <taxon>Verrucomicrobiota</taxon>
        <taxon>Opitutia</taxon>
        <taxon>Puniceicoccales</taxon>
        <taxon>Puniceicoccaceae</taxon>
        <taxon>Puniceicoccus</taxon>
    </lineage>
</organism>
<evidence type="ECO:0000313" key="1">
    <source>
        <dbReference type="EMBL" id="MBC2604162.1"/>
    </source>
</evidence>
<dbReference type="Proteomes" id="UP000525652">
    <property type="component" value="Unassembled WGS sequence"/>
</dbReference>
<dbReference type="RefSeq" id="WP_185694775.1">
    <property type="nucleotide sequence ID" value="NZ_JACHVA010000139.1"/>
</dbReference>
<evidence type="ECO:0000313" key="2">
    <source>
        <dbReference type="Proteomes" id="UP000525652"/>
    </source>
</evidence>
<name>A0A7X1E7W3_9BACT</name>
<dbReference type="EMBL" id="JACHVA010000139">
    <property type="protein sequence ID" value="MBC2604162.1"/>
    <property type="molecule type" value="Genomic_DNA"/>
</dbReference>
<sequence length="159" mass="17963">MNVQVVRKDAPVPREGPVPPLALEAAAPHKEGVMDHEVAEDVDLVRARKARDRRVPARKDPGRRVLARREVAREGARVKIPLRRIRNALRAKNVAAPGAAAAVGIVKTVGIVRKVRGVILRLRVLLRQRMPKNLRKRSGRENCTRQSRNERYLRLIRVV</sequence>
<proteinExistence type="predicted"/>
<keyword evidence="2" id="KW-1185">Reference proteome</keyword>
<accession>A0A7X1E7W3</accession>
<reference evidence="1 2" key="1">
    <citation type="submission" date="2020-07" db="EMBL/GenBank/DDBJ databases">
        <authorList>
            <person name="Feng X."/>
        </authorList>
    </citation>
    <scope>NUCLEOTIDE SEQUENCE [LARGE SCALE GENOMIC DNA]</scope>
    <source>
        <strain evidence="1 2">JCM14086</strain>
    </source>
</reference>
<comment type="caution">
    <text evidence="1">The sequence shown here is derived from an EMBL/GenBank/DDBJ whole genome shotgun (WGS) entry which is preliminary data.</text>
</comment>
<gene>
    <name evidence="1" type="ORF">H5P30_20455</name>
</gene>
<protein>
    <submittedName>
        <fullName evidence="1">Uncharacterized protein</fullName>
    </submittedName>
</protein>
<dbReference type="AlphaFoldDB" id="A0A7X1E7W3"/>